<sequence>MEQNGPGLVRTENIWPESLPEFSAASRTWNPLFRSKLTSVKPKLTCKVIKLNKMMNGMQGVISNLTLFEETEEYRQSSSFASELLGLKVFPPSFE</sequence>
<protein>
    <submittedName>
        <fullName evidence="1">Uncharacterized protein</fullName>
    </submittedName>
</protein>
<evidence type="ECO:0000313" key="2">
    <source>
        <dbReference type="Proteomes" id="UP000315295"/>
    </source>
</evidence>
<gene>
    <name evidence="1" type="ORF">C1H46_031215</name>
</gene>
<evidence type="ECO:0000313" key="1">
    <source>
        <dbReference type="EMBL" id="TQD83213.1"/>
    </source>
</evidence>
<dbReference type="Proteomes" id="UP000315295">
    <property type="component" value="Unassembled WGS sequence"/>
</dbReference>
<accession>A0A540L9P5</accession>
<organism evidence="1 2">
    <name type="scientific">Malus baccata</name>
    <name type="common">Siberian crab apple</name>
    <name type="synonym">Pyrus baccata</name>
    <dbReference type="NCBI Taxonomy" id="106549"/>
    <lineage>
        <taxon>Eukaryota</taxon>
        <taxon>Viridiplantae</taxon>
        <taxon>Streptophyta</taxon>
        <taxon>Embryophyta</taxon>
        <taxon>Tracheophyta</taxon>
        <taxon>Spermatophyta</taxon>
        <taxon>Magnoliopsida</taxon>
        <taxon>eudicotyledons</taxon>
        <taxon>Gunneridae</taxon>
        <taxon>Pentapetalae</taxon>
        <taxon>rosids</taxon>
        <taxon>fabids</taxon>
        <taxon>Rosales</taxon>
        <taxon>Rosaceae</taxon>
        <taxon>Amygdaloideae</taxon>
        <taxon>Maleae</taxon>
        <taxon>Malus</taxon>
    </lineage>
</organism>
<proteinExistence type="predicted"/>
<dbReference type="AlphaFoldDB" id="A0A540L9P5"/>
<keyword evidence="2" id="KW-1185">Reference proteome</keyword>
<comment type="caution">
    <text evidence="1">The sequence shown here is derived from an EMBL/GenBank/DDBJ whole genome shotgun (WGS) entry which is preliminary data.</text>
</comment>
<dbReference type="EMBL" id="VIEB01000687">
    <property type="protein sequence ID" value="TQD83213.1"/>
    <property type="molecule type" value="Genomic_DNA"/>
</dbReference>
<reference evidence="1 2" key="1">
    <citation type="journal article" date="2019" name="G3 (Bethesda)">
        <title>Sequencing of a Wild Apple (Malus baccata) Genome Unravels the Differences Between Cultivated and Wild Apple Species Regarding Disease Resistance and Cold Tolerance.</title>
        <authorList>
            <person name="Chen X."/>
        </authorList>
    </citation>
    <scope>NUCLEOTIDE SEQUENCE [LARGE SCALE GENOMIC DNA]</scope>
    <source>
        <strain evidence="2">cv. Shandingzi</strain>
        <tissue evidence="1">Leaves</tissue>
    </source>
</reference>
<name>A0A540L9P5_MALBA</name>